<dbReference type="Proteomes" id="UP000639403">
    <property type="component" value="Unassembled WGS sequence"/>
</dbReference>
<feature type="transmembrane region" description="Helical" evidence="2">
    <location>
        <begin position="66"/>
        <end position="88"/>
    </location>
</feature>
<reference evidence="3" key="1">
    <citation type="submission" date="2020-11" db="EMBL/GenBank/DDBJ databases">
        <authorList>
            <person name="Koelle M."/>
            <person name="Horta M.A.C."/>
            <person name="Nowrousian M."/>
            <person name="Ohm R.A."/>
            <person name="Benz P."/>
            <person name="Pilgard A."/>
        </authorList>
    </citation>
    <scope>NUCLEOTIDE SEQUENCE</scope>
    <source>
        <strain evidence="3">FPRL280</strain>
    </source>
</reference>
<keyword evidence="2" id="KW-1133">Transmembrane helix</keyword>
<dbReference type="AlphaFoldDB" id="A0A8H7U628"/>
<protein>
    <submittedName>
        <fullName evidence="3">Uncharacterized protein</fullName>
    </submittedName>
</protein>
<proteinExistence type="predicted"/>
<comment type="caution">
    <text evidence="3">The sequence shown here is derived from an EMBL/GenBank/DDBJ whole genome shotgun (WGS) entry which is preliminary data.</text>
</comment>
<keyword evidence="2" id="KW-0812">Transmembrane</keyword>
<evidence type="ECO:0000313" key="4">
    <source>
        <dbReference type="Proteomes" id="UP000639403"/>
    </source>
</evidence>
<evidence type="ECO:0000313" key="3">
    <source>
        <dbReference type="EMBL" id="KAF9820279.1"/>
    </source>
</evidence>
<evidence type="ECO:0000256" key="2">
    <source>
        <dbReference type="SAM" id="Phobius"/>
    </source>
</evidence>
<dbReference type="EMBL" id="JADOXO010000011">
    <property type="protein sequence ID" value="KAF9820279.1"/>
    <property type="molecule type" value="Genomic_DNA"/>
</dbReference>
<feature type="region of interest" description="Disordered" evidence="1">
    <location>
        <begin position="260"/>
        <end position="288"/>
    </location>
</feature>
<organism evidence="3 4">
    <name type="scientific">Rhodonia placenta</name>
    <dbReference type="NCBI Taxonomy" id="104341"/>
    <lineage>
        <taxon>Eukaryota</taxon>
        <taxon>Fungi</taxon>
        <taxon>Dikarya</taxon>
        <taxon>Basidiomycota</taxon>
        <taxon>Agaricomycotina</taxon>
        <taxon>Agaricomycetes</taxon>
        <taxon>Polyporales</taxon>
        <taxon>Adustoporiaceae</taxon>
        <taxon>Rhodonia</taxon>
    </lineage>
</organism>
<feature type="transmembrane region" description="Helical" evidence="2">
    <location>
        <begin position="153"/>
        <end position="170"/>
    </location>
</feature>
<accession>A0A8H7U628</accession>
<gene>
    <name evidence="3" type="ORF">IEO21_01493</name>
</gene>
<feature type="compositionally biased region" description="Polar residues" evidence="1">
    <location>
        <begin position="209"/>
        <end position="221"/>
    </location>
</feature>
<sequence>MIHWQDPDVVLLVAFIFSQMLVYTLGLYGWQLLRTFHYVEWPLLTRKLNFKLVYNSRWALWTHKHWVQYTLLVLCIAHIIICFIVGLMNVKPTVDNDTLCGAVTSNSHHEVAIFVAYTIFFDFVILCSTLFGLRSKPRLGNKRLWAIIHRQGILYLVMTVVVNVPSLVFAHAALNPIMDVFFTIPAFISLMSLKEDNFGERQEERQELTDMSSTGKRNGQFTTNVEITPSLFLNSGNIPMSMSRDFFDESLQSTSQFIEDGEYNSHYGPPSRPPGDLGPPPADHEMRSDDITNNIRQQSWIPQELDMVNISYWE</sequence>
<name>A0A8H7U628_9APHY</name>
<keyword evidence="2" id="KW-0472">Membrane</keyword>
<reference evidence="3" key="2">
    <citation type="journal article" name="Front. Microbiol.">
        <title>Degradative Capacity of Two Strains of Rhodonia placenta: From Phenotype to Genotype.</title>
        <authorList>
            <person name="Kolle M."/>
            <person name="Horta M.A.C."/>
            <person name="Nowrousian M."/>
            <person name="Ohm R.A."/>
            <person name="Benz J.P."/>
            <person name="Pilgard A."/>
        </authorList>
    </citation>
    <scope>NUCLEOTIDE SEQUENCE</scope>
    <source>
        <strain evidence="3">FPRL280</strain>
    </source>
</reference>
<feature type="transmembrane region" description="Helical" evidence="2">
    <location>
        <begin position="111"/>
        <end position="133"/>
    </location>
</feature>
<feature type="compositionally biased region" description="Pro residues" evidence="1">
    <location>
        <begin position="270"/>
        <end position="281"/>
    </location>
</feature>
<feature type="transmembrane region" description="Helical" evidence="2">
    <location>
        <begin position="12"/>
        <end position="30"/>
    </location>
</feature>
<feature type="region of interest" description="Disordered" evidence="1">
    <location>
        <begin position="201"/>
        <end position="221"/>
    </location>
</feature>
<evidence type="ECO:0000256" key="1">
    <source>
        <dbReference type="SAM" id="MobiDB-lite"/>
    </source>
</evidence>